<evidence type="ECO:0000256" key="1">
    <source>
        <dbReference type="ARBA" id="ARBA00022654"/>
    </source>
</evidence>
<keyword evidence="3" id="KW-0949">S-adenosyl-L-methionine</keyword>
<evidence type="ECO:0000256" key="4">
    <source>
        <dbReference type="ARBA" id="ARBA00022929"/>
    </source>
</evidence>
<dbReference type="InterPro" id="IPR016181">
    <property type="entry name" value="Acyl_CoA_acyltransferase"/>
</dbReference>
<keyword evidence="6" id="KW-1133">Transmembrane helix</keyword>
<dbReference type="EMBL" id="FNBP01000007">
    <property type="protein sequence ID" value="SDG41707.1"/>
    <property type="molecule type" value="Genomic_DNA"/>
</dbReference>
<dbReference type="PROSITE" id="PS51187">
    <property type="entry name" value="AUTOINDUCER_SYNTH_2"/>
    <property type="match status" value="1"/>
</dbReference>
<dbReference type="GO" id="GO:0009372">
    <property type="term" value="P:quorum sensing"/>
    <property type="evidence" value="ECO:0007669"/>
    <property type="project" value="UniProtKB-UniRule"/>
</dbReference>
<evidence type="ECO:0000256" key="3">
    <source>
        <dbReference type="ARBA" id="ARBA00022691"/>
    </source>
</evidence>
<dbReference type="PANTHER" id="PTHR39322">
    <property type="entry name" value="ACYL-HOMOSERINE-LACTONE SYNTHASE"/>
    <property type="match status" value="1"/>
</dbReference>
<accession>A0A1G7U2P3</accession>
<keyword evidence="4 5" id="KW-0071">Autoinducer synthesis</keyword>
<sequence length="268" mass="30248">MSLQDRNFRGRSWQDVLPELTPQDAKALEKQGKPLLRKASTTTDAAQDPFSPEALARENPYIRATTLSFLNMHEHGELFVNFLRARRQVFIDDKGWDLPHVDGMEFDQYDTPRARWIVLHEYGEVLGGVRLMPTTSTCAQYSYMLRDAQLGMLPDIPQDVLFFKAPVRNDIWEATRLFLTHAVPAQRRIAVQRMLMNQMAGAAFAMGASHVLGIVPATFSRWMTRLRLMSAVPVGPVQNIDGDRTQAALMNVTYIGDHAPAGTLTKLH</sequence>
<comment type="similarity">
    <text evidence="5">Belongs to the autoinducer synthase family.</text>
</comment>
<proteinExistence type="inferred from homology"/>
<evidence type="ECO:0000256" key="2">
    <source>
        <dbReference type="ARBA" id="ARBA00022679"/>
    </source>
</evidence>
<evidence type="ECO:0000256" key="5">
    <source>
        <dbReference type="PROSITE-ProRule" id="PRU00533"/>
    </source>
</evidence>
<dbReference type="SUPFAM" id="SSF55729">
    <property type="entry name" value="Acyl-CoA N-acyltransferases (Nat)"/>
    <property type="match status" value="1"/>
</dbReference>
<reference evidence="8" key="1">
    <citation type="submission" date="2016-10" db="EMBL/GenBank/DDBJ databases">
        <authorList>
            <person name="Varghese N."/>
            <person name="Submissions S."/>
        </authorList>
    </citation>
    <scope>NUCLEOTIDE SEQUENCE [LARGE SCALE GENOMIC DNA]</scope>
    <source>
        <strain evidence="8">DSM 16477</strain>
    </source>
</reference>
<keyword evidence="2" id="KW-0808">Transferase</keyword>
<organism evidence="7 8">
    <name type="scientific">Sulfitobacter delicatus</name>
    <dbReference type="NCBI Taxonomy" id="218672"/>
    <lineage>
        <taxon>Bacteria</taxon>
        <taxon>Pseudomonadati</taxon>
        <taxon>Pseudomonadota</taxon>
        <taxon>Alphaproteobacteria</taxon>
        <taxon>Rhodobacterales</taxon>
        <taxon>Roseobacteraceae</taxon>
        <taxon>Sulfitobacter</taxon>
    </lineage>
</organism>
<dbReference type="RefSeq" id="WP_208597571.1">
    <property type="nucleotide sequence ID" value="NZ_FNBP01000007.1"/>
</dbReference>
<dbReference type="GO" id="GO:0007165">
    <property type="term" value="P:signal transduction"/>
    <property type="evidence" value="ECO:0007669"/>
    <property type="project" value="TreeGrafter"/>
</dbReference>
<dbReference type="Gene3D" id="3.40.630.30">
    <property type="match status" value="1"/>
</dbReference>
<dbReference type="PANTHER" id="PTHR39322:SF1">
    <property type="entry name" value="ISOVALERYL-HOMOSERINE LACTONE SYNTHASE"/>
    <property type="match status" value="1"/>
</dbReference>
<name>A0A1G7U2P3_9RHOB</name>
<dbReference type="Pfam" id="PF00765">
    <property type="entry name" value="Autoind_synth"/>
    <property type="match status" value="1"/>
</dbReference>
<feature type="transmembrane region" description="Helical" evidence="6">
    <location>
        <begin position="199"/>
        <end position="219"/>
    </location>
</feature>
<dbReference type="Proteomes" id="UP000199399">
    <property type="component" value="Unassembled WGS sequence"/>
</dbReference>
<dbReference type="GO" id="GO:0016740">
    <property type="term" value="F:transferase activity"/>
    <property type="evidence" value="ECO:0007669"/>
    <property type="project" value="UniProtKB-KW"/>
</dbReference>
<evidence type="ECO:0000256" key="6">
    <source>
        <dbReference type="SAM" id="Phobius"/>
    </source>
</evidence>
<keyword evidence="8" id="KW-1185">Reference proteome</keyword>
<evidence type="ECO:0000313" key="8">
    <source>
        <dbReference type="Proteomes" id="UP000199399"/>
    </source>
</evidence>
<keyword evidence="6" id="KW-0472">Membrane</keyword>
<dbReference type="AlphaFoldDB" id="A0A1G7U2P3"/>
<dbReference type="InterPro" id="IPR001690">
    <property type="entry name" value="Autoind_synthase"/>
</dbReference>
<dbReference type="STRING" id="218672.SAMN04489759_107135"/>
<protein>
    <submittedName>
        <fullName evidence="7">N-acyl-L-homoserine lactone synthetase</fullName>
    </submittedName>
</protein>
<gene>
    <name evidence="7" type="ORF">SAMN04489759_107135</name>
</gene>
<keyword evidence="6" id="KW-0812">Transmembrane</keyword>
<keyword evidence="1 5" id="KW-0673">Quorum sensing</keyword>
<evidence type="ECO:0000313" key="7">
    <source>
        <dbReference type="EMBL" id="SDG41707.1"/>
    </source>
</evidence>